<keyword evidence="5" id="KW-1185">Reference proteome</keyword>
<evidence type="ECO:0000313" key="5">
    <source>
        <dbReference type="Proteomes" id="UP000292262"/>
    </source>
</evidence>
<feature type="signal peptide" evidence="2">
    <location>
        <begin position="1"/>
        <end position="24"/>
    </location>
</feature>
<dbReference type="EMBL" id="SGXE01000001">
    <property type="protein sequence ID" value="RZT00255.1"/>
    <property type="molecule type" value="Genomic_DNA"/>
</dbReference>
<dbReference type="Pfam" id="PF00691">
    <property type="entry name" value="OmpA"/>
    <property type="match status" value="1"/>
</dbReference>
<feature type="chain" id="PRO_5020457896" evidence="2">
    <location>
        <begin position="25"/>
        <end position="360"/>
    </location>
</feature>
<sequence>MNSPKFTFYLLAILCLVFNSTTTAQTLEHTTNENLLPNPSFENINEVSRLTHEMQNFEIMADWKPAINSPDVHHPYANEVKYYHIAPGFLKQFGPQKPRSGEGKVGMYIAGGAYKEGITAKLKQTLKKGAFYYFHIYVSLAEGVSNSCTSSIGGYFSARDPKITLTSRLPLHVQSSKMVCDAQGWTKVCGVYRAKGNEQYLSIGYFGEDPRGKSLRSGGEYSDAYYYVDDVLLMEMYNPEGLDAGVVCNMALDFEPIEFLEGEYETYNEIKKGLDKYIQYVKIFKVNTIKIIGHADDAGTPYENEIMSAVRAIRVKNYFVEQGIDEALIEIIAKGDTAPIVTEDSDLDPTSNNRVEIKIE</sequence>
<dbReference type="InterPro" id="IPR006665">
    <property type="entry name" value="OmpA-like"/>
</dbReference>
<dbReference type="RefSeq" id="WP_130286042.1">
    <property type="nucleotide sequence ID" value="NZ_SGXE01000001.1"/>
</dbReference>
<dbReference type="PROSITE" id="PS51123">
    <property type="entry name" value="OMPA_2"/>
    <property type="match status" value="1"/>
</dbReference>
<evidence type="ECO:0000313" key="4">
    <source>
        <dbReference type="EMBL" id="RZT00255.1"/>
    </source>
</evidence>
<dbReference type="PANTHER" id="PTHR30329">
    <property type="entry name" value="STATOR ELEMENT OF FLAGELLAR MOTOR COMPLEX"/>
    <property type="match status" value="1"/>
</dbReference>
<dbReference type="Proteomes" id="UP000292262">
    <property type="component" value="Unassembled WGS sequence"/>
</dbReference>
<keyword evidence="2" id="KW-0732">Signal</keyword>
<dbReference type="AlphaFoldDB" id="A0A4Q7PI58"/>
<organism evidence="4 5">
    <name type="scientific">Aquimarina brevivitae</name>
    <dbReference type="NCBI Taxonomy" id="323412"/>
    <lineage>
        <taxon>Bacteria</taxon>
        <taxon>Pseudomonadati</taxon>
        <taxon>Bacteroidota</taxon>
        <taxon>Flavobacteriia</taxon>
        <taxon>Flavobacteriales</taxon>
        <taxon>Flavobacteriaceae</taxon>
        <taxon>Aquimarina</taxon>
    </lineage>
</organism>
<dbReference type="SUPFAM" id="SSF103088">
    <property type="entry name" value="OmpA-like"/>
    <property type="match status" value="1"/>
</dbReference>
<feature type="domain" description="OmpA-like" evidence="3">
    <location>
        <begin position="246"/>
        <end position="360"/>
    </location>
</feature>
<evidence type="ECO:0000256" key="2">
    <source>
        <dbReference type="SAM" id="SignalP"/>
    </source>
</evidence>
<dbReference type="CDD" id="cd07185">
    <property type="entry name" value="OmpA_C-like"/>
    <property type="match status" value="1"/>
</dbReference>
<accession>A0A4Q7PI58</accession>
<comment type="caution">
    <text evidence="4">The sequence shown here is derived from an EMBL/GenBank/DDBJ whole genome shotgun (WGS) entry which is preliminary data.</text>
</comment>
<dbReference type="Gene3D" id="3.30.1330.60">
    <property type="entry name" value="OmpA-like domain"/>
    <property type="match status" value="1"/>
</dbReference>
<dbReference type="OrthoDB" id="9782229at2"/>
<name>A0A4Q7PI58_9FLAO</name>
<proteinExistence type="predicted"/>
<dbReference type="InterPro" id="IPR036737">
    <property type="entry name" value="OmpA-like_sf"/>
</dbReference>
<dbReference type="InterPro" id="IPR050330">
    <property type="entry name" value="Bact_OuterMem_StrucFunc"/>
</dbReference>
<evidence type="ECO:0000256" key="1">
    <source>
        <dbReference type="PROSITE-ProRule" id="PRU00473"/>
    </source>
</evidence>
<protein>
    <submittedName>
        <fullName evidence="4">OmpA family protein</fullName>
    </submittedName>
</protein>
<dbReference type="PANTHER" id="PTHR30329:SF21">
    <property type="entry name" value="LIPOPROTEIN YIAD-RELATED"/>
    <property type="match status" value="1"/>
</dbReference>
<keyword evidence="1" id="KW-0472">Membrane</keyword>
<reference evidence="4 5" key="1">
    <citation type="submission" date="2019-02" db="EMBL/GenBank/DDBJ databases">
        <title>Genomic Encyclopedia of Type Strains, Phase IV (KMG-IV): sequencing the most valuable type-strain genomes for metagenomic binning, comparative biology and taxonomic classification.</title>
        <authorList>
            <person name="Goeker M."/>
        </authorList>
    </citation>
    <scope>NUCLEOTIDE SEQUENCE [LARGE SCALE GENOMIC DNA]</scope>
    <source>
        <strain evidence="4 5">DSM 17196</strain>
    </source>
</reference>
<gene>
    <name evidence="4" type="ORF">EV197_1491</name>
</gene>
<dbReference type="GO" id="GO:0016020">
    <property type="term" value="C:membrane"/>
    <property type="evidence" value="ECO:0007669"/>
    <property type="project" value="UniProtKB-UniRule"/>
</dbReference>
<evidence type="ECO:0000259" key="3">
    <source>
        <dbReference type="PROSITE" id="PS51123"/>
    </source>
</evidence>